<evidence type="ECO:0000313" key="2">
    <source>
        <dbReference type="EMBL" id="CAH7687318.1"/>
    </source>
</evidence>
<accession>A0AAV0BL21</accession>
<feature type="region of interest" description="Disordered" evidence="1">
    <location>
        <begin position="432"/>
        <end position="451"/>
    </location>
</feature>
<feature type="compositionally biased region" description="Polar residues" evidence="1">
    <location>
        <begin position="96"/>
        <end position="113"/>
    </location>
</feature>
<dbReference type="AlphaFoldDB" id="A0AAV0BL21"/>
<feature type="compositionally biased region" description="Polar residues" evidence="1">
    <location>
        <begin position="348"/>
        <end position="362"/>
    </location>
</feature>
<feature type="region of interest" description="Disordered" evidence="1">
    <location>
        <begin position="1"/>
        <end position="304"/>
    </location>
</feature>
<feature type="compositionally biased region" description="Acidic residues" evidence="1">
    <location>
        <begin position="55"/>
        <end position="66"/>
    </location>
</feature>
<comment type="caution">
    <text evidence="2">The sequence shown here is derived from an EMBL/GenBank/DDBJ whole genome shotgun (WGS) entry which is preliminary data.</text>
</comment>
<sequence length="611" mass="65303">MMIDRQLSSDAGLSGVGSGTGGVGLWGSEDGTEPLSESVEGRADSTSMAAVLTGTDEDGQLDDDPTSEILNLPPGDELTGPDIFLPIPLPAKRQPPTFQGAFSQARLQQQHPSSAPAYRQAFNSRSSSLFATPDANPSQISSQPGRSNRHSMVTLSASIHPATPVASTSSSTHRQQMGSAAGSLPPGDRSDSDEFEDAIAQFLDSFIAPQPDDPPTAGSNRQSESQPFRSSHRSEPQVTRAVDSSNRSDEDVEDENDVACGGDRVAADVADGPGMAGRAFDGLRHSLSKPAGQGSDANIQADPPPPLTEACFPSLSEMAASGRPGPLSSLRLPSRVGRLNSDRRPASTPYNSPVGSVPTTPGFSLSVFPPDFSSTRKSSELATGTCLQPPSKRKKPAFKKQNNQSVSSSALSRSLNAAGSASLLKDITQNNGLHQNSAAGPSNLSKEEFERFEKKREGLVEHSGTLEGAIELQKCAMKHVDRLKRIKDSLSEELVRVQIEESVLRHVRGIIAVSRVLPRSTVKVTRLDLRIESCELVGSTYGHGLILDLPSWCTCLRPCYVIIARLGQVSIRPYKMRIRNGTVISHLMLIATDSFLQSLVKGKQRRCKARP</sequence>
<reference evidence="2" key="1">
    <citation type="submission" date="2022-06" db="EMBL/GenBank/DDBJ databases">
        <authorList>
            <consortium name="SYNGENTA / RWTH Aachen University"/>
        </authorList>
    </citation>
    <scope>NUCLEOTIDE SEQUENCE</scope>
</reference>
<feature type="region of interest" description="Disordered" evidence="1">
    <location>
        <begin position="374"/>
        <end position="411"/>
    </location>
</feature>
<evidence type="ECO:0000313" key="3">
    <source>
        <dbReference type="Proteomes" id="UP001153365"/>
    </source>
</evidence>
<organism evidence="2 3">
    <name type="scientific">Phakopsora pachyrhizi</name>
    <name type="common">Asian soybean rust disease fungus</name>
    <dbReference type="NCBI Taxonomy" id="170000"/>
    <lineage>
        <taxon>Eukaryota</taxon>
        <taxon>Fungi</taxon>
        <taxon>Dikarya</taxon>
        <taxon>Basidiomycota</taxon>
        <taxon>Pucciniomycotina</taxon>
        <taxon>Pucciniomycetes</taxon>
        <taxon>Pucciniales</taxon>
        <taxon>Phakopsoraceae</taxon>
        <taxon>Phakopsora</taxon>
    </lineage>
</organism>
<dbReference type="EMBL" id="CALTRL010005859">
    <property type="protein sequence ID" value="CAH7687318.1"/>
    <property type="molecule type" value="Genomic_DNA"/>
</dbReference>
<feature type="compositionally biased region" description="Polar residues" evidence="1">
    <location>
        <begin position="1"/>
        <end position="11"/>
    </location>
</feature>
<protein>
    <submittedName>
        <fullName evidence="2">Expressed protein</fullName>
    </submittedName>
</protein>
<evidence type="ECO:0000256" key="1">
    <source>
        <dbReference type="SAM" id="MobiDB-lite"/>
    </source>
</evidence>
<proteinExistence type="predicted"/>
<feature type="compositionally biased region" description="Gly residues" evidence="1">
    <location>
        <begin position="14"/>
        <end position="25"/>
    </location>
</feature>
<dbReference type="Proteomes" id="UP001153365">
    <property type="component" value="Unassembled WGS sequence"/>
</dbReference>
<gene>
    <name evidence="2" type="ORF">PPACK8108_LOCUS22090</name>
</gene>
<feature type="region of interest" description="Disordered" evidence="1">
    <location>
        <begin position="317"/>
        <end position="362"/>
    </location>
</feature>
<feature type="compositionally biased region" description="Polar residues" evidence="1">
    <location>
        <begin position="217"/>
        <end position="229"/>
    </location>
</feature>
<name>A0AAV0BL21_PHAPC</name>
<feature type="compositionally biased region" description="Polar residues" evidence="1">
    <location>
        <begin position="432"/>
        <end position="444"/>
    </location>
</feature>
<feature type="compositionally biased region" description="Polar residues" evidence="1">
    <location>
        <begin position="374"/>
        <end position="388"/>
    </location>
</feature>
<feature type="compositionally biased region" description="Polar residues" evidence="1">
    <location>
        <begin position="121"/>
        <end position="157"/>
    </location>
</feature>
<keyword evidence="3" id="KW-1185">Reference proteome</keyword>